<reference evidence="3" key="1">
    <citation type="submission" date="2015-01" db="EMBL/GenBank/DDBJ databases">
        <authorList>
            <person name="Aksoy S."/>
            <person name="Warren W."/>
            <person name="Wilson R.K."/>
        </authorList>
    </citation>
    <scope>NUCLEOTIDE SEQUENCE [LARGE SCALE GENOMIC DNA]</scope>
    <source>
        <strain evidence="3">IAEA</strain>
    </source>
</reference>
<reference evidence="2" key="2">
    <citation type="submission" date="2020-05" db="UniProtKB">
        <authorList>
            <consortium name="EnsemblMetazoa"/>
        </authorList>
    </citation>
    <scope>IDENTIFICATION</scope>
    <source>
        <strain evidence="2">IAEA</strain>
    </source>
</reference>
<dbReference type="VEuPathDB" id="VectorBase:GPPI049657"/>
<dbReference type="Proteomes" id="UP000092460">
    <property type="component" value="Unassembled WGS sequence"/>
</dbReference>
<keyword evidence="1" id="KW-1133">Transmembrane helix</keyword>
<proteinExistence type="predicted"/>
<feature type="transmembrane region" description="Helical" evidence="1">
    <location>
        <begin position="21"/>
        <end position="40"/>
    </location>
</feature>
<name>A0A1B0C5G5_9MUSC</name>
<accession>A0A1B0C5G5</accession>
<keyword evidence="1" id="KW-0472">Membrane</keyword>
<sequence length="160" mass="17319">MVGVMWRRSSSGLFGTITPRLMGSSLVHGFLVSLAVVVRAGSSVVIVRTVIGSAVGVMMVTSSASLTGSLALTRASPSMAASSSSTAAIFIRVDFGSVFHGIEECHITPQLRCDHRVRVSWQRVQHEHRPLLRSHLWVGNEEQAPVVLIAHRYDQTPFVA</sequence>
<keyword evidence="3" id="KW-1185">Reference proteome</keyword>
<feature type="transmembrane region" description="Helical" evidence="1">
    <location>
        <begin position="46"/>
        <end position="72"/>
    </location>
</feature>
<protein>
    <submittedName>
        <fullName evidence="2">Uncharacterized protein</fullName>
    </submittedName>
</protein>
<organism evidence="2 3">
    <name type="scientific">Glossina palpalis gambiensis</name>
    <dbReference type="NCBI Taxonomy" id="67801"/>
    <lineage>
        <taxon>Eukaryota</taxon>
        <taxon>Metazoa</taxon>
        <taxon>Ecdysozoa</taxon>
        <taxon>Arthropoda</taxon>
        <taxon>Hexapoda</taxon>
        <taxon>Insecta</taxon>
        <taxon>Pterygota</taxon>
        <taxon>Neoptera</taxon>
        <taxon>Endopterygota</taxon>
        <taxon>Diptera</taxon>
        <taxon>Brachycera</taxon>
        <taxon>Muscomorpha</taxon>
        <taxon>Hippoboscoidea</taxon>
        <taxon>Glossinidae</taxon>
        <taxon>Glossina</taxon>
    </lineage>
</organism>
<dbReference type="EMBL" id="JXJN01025964">
    <property type="status" value="NOT_ANNOTATED_CDS"/>
    <property type="molecule type" value="Genomic_DNA"/>
</dbReference>
<keyword evidence="1" id="KW-0812">Transmembrane</keyword>
<dbReference type="AlphaFoldDB" id="A0A1B0C5G5"/>
<evidence type="ECO:0000313" key="3">
    <source>
        <dbReference type="Proteomes" id="UP000092460"/>
    </source>
</evidence>
<dbReference type="EnsemblMetazoa" id="GPPI049657-RA">
    <property type="protein sequence ID" value="GPPI049657-PA"/>
    <property type="gene ID" value="GPPI049657"/>
</dbReference>
<evidence type="ECO:0000313" key="2">
    <source>
        <dbReference type="EnsemblMetazoa" id="GPPI049657-PA"/>
    </source>
</evidence>
<evidence type="ECO:0000256" key="1">
    <source>
        <dbReference type="SAM" id="Phobius"/>
    </source>
</evidence>